<dbReference type="PANTHER" id="PTHR40078">
    <property type="entry name" value="INTEGRAL MEMBRANE PROTEIN-RELATED"/>
    <property type="match status" value="1"/>
</dbReference>
<keyword evidence="2" id="KW-1133">Transmembrane helix</keyword>
<proteinExistence type="predicted"/>
<accession>A0A918DXQ1</accession>
<dbReference type="InterPro" id="IPR038750">
    <property type="entry name" value="YczE/YyaS-like"/>
</dbReference>
<feature type="region of interest" description="Disordered" evidence="1">
    <location>
        <begin position="1"/>
        <end position="31"/>
    </location>
</feature>
<gene>
    <name evidence="3" type="ORF">GCM10012280_26280</name>
</gene>
<evidence type="ECO:0000313" key="3">
    <source>
        <dbReference type="EMBL" id="GGO87557.1"/>
    </source>
</evidence>
<feature type="transmembrane region" description="Helical" evidence="2">
    <location>
        <begin position="136"/>
        <end position="157"/>
    </location>
</feature>
<dbReference type="PANTHER" id="PTHR40078:SF1">
    <property type="entry name" value="INTEGRAL MEMBRANE PROTEIN"/>
    <property type="match status" value="1"/>
</dbReference>
<evidence type="ECO:0008006" key="5">
    <source>
        <dbReference type="Google" id="ProtNLM"/>
    </source>
</evidence>
<reference evidence="3" key="2">
    <citation type="submission" date="2020-09" db="EMBL/GenBank/DDBJ databases">
        <authorList>
            <person name="Sun Q."/>
            <person name="Zhou Y."/>
        </authorList>
    </citation>
    <scope>NUCLEOTIDE SEQUENCE</scope>
    <source>
        <strain evidence="3">CGMCC 4.7201</strain>
    </source>
</reference>
<evidence type="ECO:0000256" key="2">
    <source>
        <dbReference type="SAM" id="Phobius"/>
    </source>
</evidence>
<feature type="region of interest" description="Disordered" evidence="1">
    <location>
        <begin position="232"/>
        <end position="251"/>
    </location>
</feature>
<dbReference type="AlphaFoldDB" id="A0A918DXQ1"/>
<keyword evidence="2" id="KW-0812">Transmembrane</keyword>
<dbReference type="Pfam" id="PF19700">
    <property type="entry name" value="DUF6198"/>
    <property type="match status" value="1"/>
</dbReference>
<evidence type="ECO:0000256" key="1">
    <source>
        <dbReference type="SAM" id="MobiDB-lite"/>
    </source>
</evidence>
<feature type="transmembrane region" description="Helical" evidence="2">
    <location>
        <begin position="103"/>
        <end position="124"/>
    </location>
</feature>
<organism evidence="3 4">
    <name type="scientific">Wenjunlia tyrosinilytica</name>
    <dbReference type="NCBI Taxonomy" id="1544741"/>
    <lineage>
        <taxon>Bacteria</taxon>
        <taxon>Bacillati</taxon>
        <taxon>Actinomycetota</taxon>
        <taxon>Actinomycetes</taxon>
        <taxon>Kitasatosporales</taxon>
        <taxon>Streptomycetaceae</taxon>
        <taxon>Wenjunlia</taxon>
    </lineage>
</organism>
<keyword evidence="2" id="KW-0472">Membrane</keyword>
<dbReference type="Proteomes" id="UP000641932">
    <property type="component" value="Unassembled WGS sequence"/>
</dbReference>
<keyword evidence="4" id="KW-1185">Reference proteome</keyword>
<feature type="transmembrane region" description="Helical" evidence="2">
    <location>
        <begin position="38"/>
        <end position="56"/>
    </location>
</feature>
<evidence type="ECO:0000313" key="4">
    <source>
        <dbReference type="Proteomes" id="UP000641932"/>
    </source>
</evidence>
<feature type="compositionally biased region" description="Pro residues" evidence="1">
    <location>
        <begin position="232"/>
        <end position="241"/>
    </location>
</feature>
<sequence>MPHSGMYQANRVKGALSTPAERPRPPTKGPSLLPARRLVQLCVGLVLYGASAALQLRAALGLDPWDVFHQGVTEHSGLSIGTVSIITGAAVLLLWIPLRQRPGAGTVSNVFVIGLAMDATLHLVPAIERLAVRIPLLLFAIALNGVATGLYICAKLGPGPRDGLMTGLHRRTGRSVRLVRTGIEVTVLTAGFLLGGNVGVGTVAYALAIGPLAQFFLRLFAIPEPTAAAGPAPFPAAPDRPSPAAASPIPSIAPCPAGPVADLEAHAIRSADTRRVRAAGTGDELAGSEAGTGTI</sequence>
<protein>
    <recommendedName>
        <fullName evidence="5">Membrane protein YczE</fullName>
    </recommendedName>
</protein>
<comment type="caution">
    <text evidence="3">The sequence shown here is derived from an EMBL/GenBank/DDBJ whole genome shotgun (WGS) entry which is preliminary data.</text>
</comment>
<feature type="region of interest" description="Disordered" evidence="1">
    <location>
        <begin position="274"/>
        <end position="295"/>
    </location>
</feature>
<feature type="transmembrane region" description="Helical" evidence="2">
    <location>
        <begin position="76"/>
        <end position="96"/>
    </location>
</feature>
<reference evidence="3" key="1">
    <citation type="journal article" date="2014" name="Int. J. Syst. Evol. Microbiol.">
        <title>Complete genome sequence of Corynebacterium casei LMG S-19264T (=DSM 44701T), isolated from a smear-ripened cheese.</title>
        <authorList>
            <consortium name="US DOE Joint Genome Institute (JGI-PGF)"/>
            <person name="Walter F."/>
            <person name="Albersmeier A."/>
            <person name="Kalinowski J."/>
            <person name="Ruckert C."/>
        </authorList>
    </citation>
    <scope>NUCLEOTIDE SEQUENCE</scope>
    <source>
        <strain evidence="3">CGMCC 4.7201</strain>
    </source>
</reference>
<dbReference type="EMBL" id="BMMS01000010">
    <property type="protein sequence ID" value="GGO87557.1"/>
    <property type="molecule type" value="Genomic_DNA"/>
</dbReference>
<name>A0A918DXQ1_9ACTN</name>